<dbReference type="InterPro" id="IPR036291">
    <property type="entry name" value="NAD(P)-bd_dom_sf"/>
</dbReference>
<dbReference type="Pfam" id="PF00596">
    <property type="entry name" value="Aldolase_II"/>
    <property type="match status" value="1"/>
</dbReference>
<keyword evidence="7" id="KW-1185">Reference proteome</keyword>
<evidence type="ECO:0000256" key="3">
    <source>
        <dbReference type="SAM" id="MobiDB-lite"/>
    </source>
</evidence>
<evidence type="ECO:0000313" key="7">
    <source>
        <dbReference type="Proteomes" id="UP000730482"/>
    </source>
</evidence>
<dbReference type="Gene3D" id="3.40.50.720">
    <property type="entry name" value="NAD(P)-binding Rossmann-like Domain"/>
    <property type="match status" value="1"/>
</dbReference>
<evidence type="ECO:0000259" key="5">
    <source>
        <dbReference type="SMART" id="SM01007"/>
    </source>
</evidence>
<feature type="domain" description="Class II aldolase/adducin N-terminal" evidence="5">
    <location>
        <begin position="20"/>
        <end position="221"/>
    </location>
</feature>
<dbReference type="InterPro" id="IPR001303">
    <property type="entry name" value="Aldolase_II/adducin_N"/>
</dbReference>
<evidence type="ECO:0000256" key="2">
    <source>
        <dbReference type="ARBA" id="ARBA00023002"/>
    </source>
</evidence>
<dbReference type="SUPFAM" id="SSF51735">
    <property type="entry name" value="NAD(P)-binding Rossmann-fold domains"/>
    <property type="match status" value="1"/>
</dbReference>
<dbReference type="Proteomes" id="UP000730482">
    <property type="component" value="Unassembled WGS sequence"/>
</dbReference>
<comment type="similarity">
    <text evidence="1">Belongs to the short-chain dehydrogenases/reductases (SDR) family.</text>
</comment>
<dbReference type="InterPro" id="IPR020904">
    <property type="entry name" value="Sc_DH/Rdtase_CS"/>
</dbReference>
<accession>A0ABS5KNL3</accession>
<dbReference type="InterPro" id="IPR002347">
    <property type="entry name" value="SDR_fam"/>
</dbReference>
<evidence type="ECO:0000256" key="1">
    <source>
        <dbReference type="ARBA" id="ARBA00006484"/>
    </source>
</evidence>
<feature type="domain" description="Ketoreductase" evidence="4">
    <location>
        <begin position="432"/>
        <end position="602"/>
    </location>
</feature>
<evidence type="ECO:0000313" key="6">
    <source>
        <dbReference type="EMBL" id="MBS2547616.1"/>
    </source>
</evidence>
<dbReference type="SUPFAM" id="SSF53639">
    <property type="entry name" value="AraD/HMP-PK domain-like"/>
    <property type="match status" value="1"/>
</dbReference>
<sequence length="679" mass="71801">MRNRWDEVREAPADGDRLDQCVHVSRLLGADPDLVLHGGGNTSVKTMRQDALGNDVATLLVKGSGWDLATIERPGFAPLRLERLREILGAESLSDSAMMNELRCALLDARAPDPSVETLLHALIPETFVLHTHADAVLTLTNLDDGEARIRAALGDDLIVIPYVMPGFDLAKHCRDLLGGVTGPMPQTMVLMCHGVFTYGESARAAYGRMIEIVGRAEQYIAEHTNAARPTAQTNAARPTAQTEAAPDIRGTAPDALELASLRQAVSRVAGAPMIATRAADPASTAFCRRPDLATVSQRGPATPDHVIRTKRLPMVGRDVGAYAKEYVAYYESQESGVSQESDSANAPMTMLDPAPRIALDPELGVIAFGRRPKDAAIAADVYGHTIGVIEHAEQLGGYRALSPEDIFAVEYWELEQAKLRRAGSPPEFAGEVALVTGAASGIGKACVEALLGRGAAVVGLDVDAGVTTTASGPDYLGVVADVTDPAAVQDAIARAVDRFGGIDMLIASAGVFGASRPISDFDPRQWRSTLSVNTDAFADLLAQLHGLLKLAPRYGRVVLIGSKNAAAPGPGAAAYSASKAAATQLARVAALEWASDGIRVNIVHPDAVFDTGLWTPDVVEARAAHYGMTVEQYKQRNLLHTEVTSEIVGTLVADVCGPSFRATTGAQIPVDGGSDRII</sequence>
<evidence type="ECO:0000259" key="4">
    <source>
        <dbReference type="SMART" id="SM00822"/>
    </source>
</evidence>
<gene>
    <name evidence="6" type="ORF">KGQ19_12105</name>
</gene>
<organism evidence="6 7">
    <name type="scientific">Catenulispora pinistramenti</name>
    <dbReference type="NCBI Taxonomy" id="2705254"/>
    <lineage>
        <taxon>Bacteria</taxon>
        <taxon>Bacillati</taxon>
        <taxon>Actinomycetota</taxon>
        <taxon>Actinomycetes</taxon>
        <taxon>Catenulisporales</taxon>
        <taxon>Catenulisporaceae</taxon>
        <taxon>Catenulispora</taxon>
    </lineage>
</organism>
<dbReference type="PROSITE" id="PS00061">
    <property type="entry name" value="ADH_SHORT"/>
    <property type="match status" value="1"/>
</dbReference>
<protein>
    <submittedName>
        <fullName evidence="6">Bifunctional aldolase/short-chain dehydrogenase</fullName>
    </submittedName>
</protein>
<dbReference type="SMART" id="SM00822">
    <property type="entry name" value="PKS_KR"/>
    <property type="match status" value="1"/>
</dbReference>
<dbReference type="SMART" id="SM01007">
    <property type="entry name" value="Aldolase_II"/>
    <property type="match status" value="1"/>
</dbReference>
<dbReference type="RefSeq" id="WP_212009199.1">
    <property type="nucleotide sequence ID" value="NZ_JAAFYZ010000031.1"/>
</dbReference>
<dbReference type="InterPro" id="IPR036409">
    <property type="entry name" value="Aldolase_II/adducin_N_sf"/>
</dbReference>
<feature type="region of interest" description="Disordered" evidence="3">
    <location>
        <begin position="227"/>
        <end position="250"/>
    </location>
</feature>
<dbReference type="PRINTS" id="PR00080">
    <property type="entry name" value="SDRFAMILY"/>
</dbReference>
<keyword evidence="2" id="KW-0560">Oxidoreductase</keyword>
<dbReference type="PANTHER" id="PTHR24321">
    <property type="entry name" value="DEHYDROGENASES, SHORT CHAIN"/>
    <property type="match status" value="1"/>
</dbReference>
<name>A0ABS5KNL3_9ACTN</name>
<dbReference type="NCBIfam" id="NF006196">
    <property type="entry name" value="PRK08324.2-4"/>
    <property type="match status" value="1"/>
</dbReference>
<dbReference type="Gene3D" id="3.40.225.10">
    <property type="entry name" value="Class II aldolase/adducin N-terminal domain"/>
    <property type="match status" value="1"/>
</dbReference>
<dbReference type="InterPro" id="IPR057326">
    <property type="entry name" value="KR_dom"/>
</dbReference>
<dbReference type="Pfam" id="PF00106">
    <property type="entry name" value="adh_short"/>
    <property type="match status" value="1"/>
</dbReference>
<dbReference type="PANTHER" id="PTHR24321:SF14">
    <property type="entry name" value="SHORT-CHAIN TYPE DEHYDROGENASE_REDUCTASE BLR2146-RELATED"/>
    <property type="match status" value="1"/>
</dbReference>
<feature type="compositionally biased region" description="Polar residues" evidence="3">
    <location>
        <begin position="231"/>
        <end position="243"/>
    </location>
</feature>
<comment type="caution">
    <text evidence="6">The sequence shown here is derived from an EMBL/GenBank/DDBJ whole genome shotgun (WGS) entry which is preliminary data.</text>
</comment>
<reference evidence="6 7" key="1">
    <citation type="submission" date="2020-02" db="EMBL/GenBank/DDBJ databases">
        <title>Acidophilic actinobacteria isolated from forest soil.</title>
        <authorList>
            <person name="Golinska P."/>
        </authorList>
    </citation>
    <scope>NUCLEOTIDE SEQUENCE [LARGE SCALE GENOMIC DNA]</scope>
    <source>
        <strain evidence="6 7">NL8</strain>
    </source>
</reference>
<proteinExistence type="inferred from homology"/>
<dbReference type="PRINTS" id="PR00081">
    <property type="entry name" value="GDHRDH"/>
</dbReference>
<dbReference type="EMBL" id="JAAFYZ010000031">
    <property type="protein sequence ID" value="MBS2547616.1"/>
    <property type="molecule type" value="Genomic_DNA"/>
</dbReference>